<dbReference type="AlphaFoldDB" id="A0A397SNI8"/>
<dbReference type="EMBL" id="QKYT01000422">
    <property type="protein sequence ID" value="RIA85507.1"/>
    <property type="molecule type" value="Genomic_DNA"/>
</dbReference>
<dbReference type="InterPro" id="IPR019956">
    <property type="entry name" value="Ubiquitin_dom"/>
</dbReference>
<proteinExistence type="predicted"/>
<evidence type="ECO:0000313" key="3">
    <source>
        <dbReference type="Proteomes" id="UP000265703"/>
    </source>
</evidence>
<dbReference type="InterPro" id="IPR019954">
    <property type="entry name" value="Ubiquitin_CS"/>
</dbReference>
<organism evidence="2 3">
    <name type="scientific">Glomus cerebriforme</name>
    <dbReference type="NCBI Taxonomy" id="658196"/>
    <lineage>
        <taxon>Eukaryota</taxon>
        <taxon>Fungi</taxon>
        <taxon>Fungi incertae sedis</taxon>
        <taxon>Mucoromycota</taxon>
        <taxon>Glomeromycotina</taxon>
        <taxon>Glomeromycetes</taxon>
        <taxon>Glomerales</taxon>
        <taxon>Glomeraceae</taxon>
        <taxon>Glomus</taxon>
    </lineage>
</organism>
<dbReference type="Proteomes" id="UP000265703">
    <property type="component" value="Unassembled WGS sequence"/>
</dbReference>
<feature type="domain" description="Ubiquitin-like" evidence="1">
    <location>
        <begin position="1"/>
        <end position="76"/>
    </location>
</feature>
<dbReference type="STRING" id="658196.A0A397SNI8"/>
<reference evidence="2 3" key="1">
    <citation type="submission" date="2018-06" db="EMBL/GenBank/DDBJ databases">
        <title>Comparative genomics reveals the genomic features of Rhizophagus irregularis, R. cerebriforme, R. diaphanum and Gigaspora rosea, and their symbiotic lifestyle signature.</title>
        <authorList>
            <person name="Morin E."/>
            <person name="San Clemente H."/>
            <person name="Chen E.C.H."/>
            <person name="De La Providencia I."/>
            <person name="Hainaut M."/>
            <person name="Kuo A."/>
            <person name="Kohler A."/>
            <person name="Murat C."/>
            <person name="Tang N."/>
            <person name="Roy S."/>
            <person name="Loubradou J."/>
            <person name="Henrissat B."/>
            <person name="Grigoriev I.V."/>
            <person name="Corradi N."/>
            <person name="Roux C."/>
            <person name="Martin F.M."/>
        </authorList>
    </citation>
    <scope>NUCLEOTIDE SEQUENCE [LARGE SCALE GENOMIC DNA]</scope>
    <source>
        <strain evidence="2 3">DAOM 227022</strain>
    </source>
</reference>
<dbReference type="PRINTS" id="PR00348">
    <property type="entry name" value="UBIQUITIN"/>
</dbReference>
<evidence type="ECO:0000259" key="1">
    <source>
        <dbReference type="PROSITE" id="PS50053"/>
    </source>
</evidence>
<dbReference type="InterPro" id="IPR029071">
    <property type="entry name" value="Ubiquitin-like_domsf"/>
</dbReference>
<dbReference type="SMART" id="SM00213">
    <property type="entry name" value="UBQ"/>
    <property type="match status" value="1"/>
</dbReference>
<dbReference type="Gene3D" id="3.10.20.90">
    <property type="entry name" value="Phosphatidylinositol 3-kinase Catalytic Subunit, Chain A, domain 1"/>
    <property type="match status" value="1"/>
</dbReference>
<dbReference type="PANTHER" id="PTHR36649:SF28">
    <property type="entry name" value="UBIQUITIN-LIKE DOMAIN-CONTAINING PROTEIN"/>
    <property type="match status" value="1"/>
</dbReference>
<dbReference type="InterPro" id="IPR000626">
    <property type="entry name" value="Ubiquitin-like_dom"/>
</dbReference>
<dbReference type="PANTHER" id="PTHR36649">
    <property type="entry name" value="UBIQUITIN-LIKE DOMAIN-CONTAINING PROTEIN"/>
    <property type="match status" value="1"/>
</dbReference>
<name>A0A397SNI8_9GLOM</name>
<gene>
    <name evidence="2" type="ORF">C1645_714984</name>
</gene>
<dbReference type="FunFam" id="3.10.20.90:FF:000005">
    <property type="entry name" value="Polyubiquitin 11"/>
    <property type="match status" value="1"/>
</dbReference>
<comment type="caution">
    <text evidence="2">The sequence shown here is derived from an EMBL/GenBank/DDBJ whole genome shotgun (WGS) entry which is preliminary data.</text>
</comment>
<protein>
    <recommendedName>
        <fullName evidence="1">Ubiquitin-like domain-containing protein</fullName>
    </recommendedName>
</protein>
<dbReference type="Pfam" id="PF00240">
    <property type="entry name" value="ubiquitin"/>
    <property type="match status" value="1"/>
</dbReference>
<dbReference type="SUPFAM" id="SSF56399">
    <property type="entry name" value="ADP-ribosylation"/>
    <property type="match status" value="1"/>
</dbReference>
<evidence type="ECO:0000313" key="2">
    <source>
        <dbReference type="EMBL" id="RIA85507.1"/>
    </source>
</evidence>
<sequence>MYVHVKTLTGKTIELDVESTDTIDQLKSKIADREGIPPDQQRLIFAGKQLEDGRTLADYNIINRSMLHLVLRLRGGYLPGSTLFIHPNQLDPTYDYDFSNIDDKGLTFTRGNFEYKRPCGWKRIALNVLNKYGDTTWLGVSGNRQSLTDSVQNEWPVSYHGTARHNCKSIAEEGYLLCKGERFLFGHGIYSTPNIDVAYLYATEFTHGGNNYKVVFQNRTNPNNLIRVSKERTGAGEYWISPDEKDLRPYGICIKKET</sequence>
<dbReference type="SUPFAM" id="SSF54236">
    <property type="entry name" value="Ubiquitin-like"/>
    <property type="match status" value="1"/>
</dbReference>
<dbReference type="OrthoDB" id="428577at2759"/>
<dbReference type="PROSITE" id="PS50053">
    <property type="entry name" value="UBIQUITIN_2"/>
    <property type="match status" value="1"/>
</dbReference>
<dbReference type="Gene3D" id="3.90.228.10">
    <property type="match status" value="1"/>
</dbReference>
<keyword evidence="3" id="KW-1185">Reference proteome</keyword>
<dbReference type="PROSITE" id="PS00299">
    <property type="entry name" value="UBIQUITIN_1"/>
    <property type="match status" value="1"/>
</dbReference>
<accession>A0A397SNI8</accession>